<feature type="domain" description="DUF294" evidence="2">
    <location>
        <begin position="230"/>
        <end position="375"/>
    </location>
</feature>
<evidence type="ECO:0000313" key="3">
    <source>
        <dbReference type="EMBL" id="NOG31055.1"/>
    </source>
</evidence>
<keyword evidence="4" id="KW-1185">Reference proteome</keyword>
<dbReference type="RefSeq" id="WP_171701487.1">
    <property type="nucleotide sequence ID" value="NZ_JABFHI010000001.1"/>
</dbReference>
<dbReference type="EMBL" id="JABFHI010000001">
    <property type="protein sequence ID" value="NOG31055.1"/>
    <property type="molecule type" value="Genomic_DNA"/>
</dbReference>
<dbReference type="Proteomes" id="UP000588806">
    <property type="component" value="Unassembled WGS sequence"/>
</dbReference>
<evidence type="ECO:0000313" key="4">
    <source>
        <dbReference type="Proteomes" id="UP000588806"/>
    </source>
</evidence>
<proteinExistence type="predicted"/>
<dbReference type="CDD" id="cd05401">
    <property type="entry name" value="NT_GlnE_GlnD_like"/>
    <property type="match status" value="1"/>
</dbReference>
<reference evidence="3 4" key="1">
    <citation type="submission" date="2020-05" db="EMBL/GenBank/DDBJ databases">
        <authorList>
            <person name="Ruan W."/>
            <person name="Jeon C.O."/>
            <person name="Chun B.H."/>
        </authorList>
    </citation>
    <scope>NUCLEOTIDE SEQUENCE [LARGE SCALE GENOMIC DNA]</scope>
    <source>
        <strain evidence="3 4">TBZ9</strain>
    </source>
</reference>
<evidence type="ECO:0000259" key="1">
    <source>
        <dbReference type="Pfam" id="PF03445"/>
    </source>
</evidence>
<organism evidence="3 4">
    <name type="scientific">Vreelandella azerica</name>
    <dbReference type="NCBI Taxonomy" id="2732867"/>
    <lineage>
        <taxon>Bacteria</taxon>
        <taxon>Pseudomonadati</taxon>
        <taxon>Pseudomonadota</taxon>
        <taxon>Gammaproteobacteria</taxon>
        <taxon>Oceanospirillales</taxon>
        <taxon>Halomonadaceae</taxon>
        <taxon>Vreelandella</taxon>
    </lineage>
</organism>
<dbReference type="Pfam" id="PF10335">
    <property type="entry name" value="DUF294_C"/>
    <property type="match status" value="1"/>
</dbReference>
<evidence type="ECO:0000259" key="2">
    <source>
        <dbReference type="Pfam" id="PF10335"/>
    </source>
</evidence>
<gene>
    <name evidence="3" type="ORF">HLB35_03500</name>
</gene>
<name>A0A7Y3TVX1_9GAMM</name>
<reference evidence="3 4" key="2">
    <citation type="submission" date="2020-06" db="EMBL/GenBank/DDBJ databases">
        <title>Halomonas songnenensis sp. nov., a moderately halophilic bacterium isolated from saline and alkaline soils.</title>
        <authorList>
            <person name="Jiang J."/>
            <person name="Pan Y."/>
        </authorList>
    </citation>
    <scope>NUCLEOTIDE SEQUENCE [LARGE SCALE GENOMIC DNA]</scope>
    <source>
        <strain evidence="3 4">TBZ9</strain>
    </source>
</reference>
<protein>
    <submittedName>
        <fullName evidence="3">Signal transduction protein</fullName>
    </submittedName>
</protein>
<feature type="domain" description="Protein-PII uridylyltransferase N-terminal" evidence="1">
    <location>
        <begin position="51"/>
        <end position="189"/>
    </location>
</feature>
<accession>A0A7Y3TVX1</accession>
<dbReference type="InterPro" id="IPR005105">
    <property type="entry name" value="GlnD_Uridyltrans_N"/>
</dbReference>
<dbReference type="GO" id="GO:0008773">
    <property type="term" value="F:[protein-PII] uridylyltransferase activity"/>
    <property type="evidence" value="ECO:0007669"/>
    <property type="project" value="InterPro"/>
</dbReference>
<sequence length="383" mass="44432">MHWLHRASPWRCLFEPPFDPEVGEQRLMEPLQRVLSAAPANLSSAYQWQRQWVEVLIRYDLPAWRISQLISDYNAWLYRRAIDESLEEMTSQGWGPVPVRYCVLVLGSGARDESLLGPDQDNALIIEDYPDSRQRDIDGYFQALGEGFTRRLDEAGIPLCQGYVMARWPMWRKRLSEWQTQLELWTQDRQVKRVQQTNILLDFNPVHGDRWLADDLAKSVTQILPTRALFMDEMAALLDELPVALNRRGRLANTSTQEGPFDQAIDLKRQGLMPLVSAVRLLAVHQRCKEVSTRRRLLTLGVAPDCPLSLGEAESVLATFQRLQQLMFDQQRHQMAIGLTTDSWLDLARLRADQVHMLVYDLQAIRRFVNWVQTQVRSSRRVN</sequence>
<dbReference type="Pfam" id="PF03445">
    <property type="entry name" value="DUF294"/>
    <property type="match status" value="1"/>
</dbReference>
<dbReference type="AlphaFoldDB" id="A0A7Y3TVX1"/>
<dbReference type="InterPro" id="IPR018821">
    <property type="entry name" value="DUF294_put_nucleoTrafse_sb-bd"/>
</dbReference>
<comment type="caution">
    <text evidence="3">The sequence shown here is derived from an EMBL/GenBank/DDBJ whole genome shotgun (WGS) entry which is preliminary data.</text>
</comment>